<dbReference type="Proteomes" id="UP001061302">
    <property type="component" value="Chromosome"/>
</dbReference>
<gene>
    <name evidence="1" type="ORF">N8I74_06700</name>
</gene>
<reference evidence="1" key="1">
    <citation type="submission" date="2022-10" db="EMBL/GenBank/DDBJ databases">
        <title>Chitiniphilus purpureus sp. nov., a novel chitin-degrading bacterium isolated from crawfish pond sediment.</title>
        <authorList>
            <person name="Li K."/>
        </authorList>
    </citation>
    <scope>NUCLEOTIDE SEQUENCE</scope>
    <source>
        <strain evidence="1">CD1</strain>
    </source>
</reference>
<keyword evidence="2" id="KW-1185">Reference proteome</keyword>
<dbReference type="InterPro" id="IPR010985">
    <property type="entry name" value="Ribbon_hlx_hlx"/>
</dbReference>
<dbReference type="EMBL" id="CP106753">
    <property type="protein sequence ID" value="UXY16705.1"/>
    <property type="molecule type" value="Genomic_DNA"/>
</dbReference>
<evidence type="ECO:0000313" key="1">
    <source>
        <dbReference type="EMBL" id="UXY16705.1"/>
    </source>
</evidence>
<dbReference type="Gene3D" id="1.10.1220.10">
    <property type="entry name" value="Met repressor-like"/>
    <property type="match status" value="1"/>
</dbReference>
<dbReference type="SUPFAM" id="SSF143100">
    <property type="entry name" value="TTHA1013/TTHA0281-like"/>
    <property type="match status" value="1"/>
</dbReference>
<dbReference type="Pfam" id="PF05534">
    <property type="entry name" value="HicB"/>
    <property type="match status" value="1"/>
</dbReference>
<dbReference type="SUPFAM" id="SSF47598">
    <property type="entry name" value="Ribbon-helix-helix"/>
    <property type="match status" value="1"/>
</dbReference>
<evidence type="ECO:0000313" key="2">
    <source>
        <dbReference type="Proteomes" id="UP001061302"/>
    </source>
</evidence>
<sequence>MDNVLEYRGYHGSVEFSAEDRCFFGKLLFINDVIMYDGTSVDELEAAFRSQVDAYLAHCEERGAEPNKPCKGQFNVRVSPELHQKLAVLAVSRRTSLNDVVKEALECHVRKPDTVEHKHHHVHVMQTTTRSPVEMVEQLSASVRPSAFLEPSGIDIGETQWLQPSH</sequence>
<dbReference type="InterPro" id="IPR008651">
    <property type="entry name" value="Uncharacterised_HicB"/>
</dbReference>
<dbReference type="RefSeq" id="WP_263126090.1">
    <property type="nucleotide sequence ID" value="NZ_CP106753.1"/>
</dbReference>
<protein>
    <submittedName>
        <fullName evidence="1">Type II toxin-antitoxin system HicB family antitoxin</fullName>
    </submittedName>
</protein>
<dbReference type="InterPro" id="IPR035069">
    <property type="entry name" value="TTHA1013/TTHA0281-like"/>
</dbReference>
<dbReference type="InterPro" id="IPR013321">
    <property type="entry name" value="Arc_rbn_hlx_hlx"/>
</dbReference>
<proteinExistence type="predicted"/>
<accession>A0ABY6DQQ5</accession>
<name>A0ABY6DQQ5_9NEIS</name>
<organism evidence="1 2">
    <name type="scientific">Chitiniphilus purpureus</name>
    <dbReference type="NCBI Taxonomy" id="2981137"/>
    <lineage>
        <taxon>Bacteria</taxon>
        <taxon>Pseudomonadati</taxon>
        <taxon>Pseudomonadota</taxon>
        <taxon>Betaproteobacteria</taxon>
        <taxon>Neisseriales</taxon>
        <taxon>Chitinibacteraceae</taxon>
        <taxon>Chitiniphilus</taxon>
    </lineage>
</organism>